<keyword evidence="2" id="KW-0378">Hydrolase</keyword>
<dbReference type="Proteomes" id="UP001182556">
    <property type="component" value="Unassembled WGS sequence"/>
</dbReference>
<evidence type="ECO:0000256" key="6">
    <source>
        <dbReference type="SAM" id="Phobius"/>
    </source>
</evidence>
<gene>
    <name evidence="7" type="ORF">DB88DRAFT_531952</name>
</gene>
<evidence type="ECO:0000256" key="3">
    <source>
        <dbReference type="PIRSR" id="PIRSR600407-1"/>
    </source>
</evidence>
<keyword evidence="6" id="KW-0812">Transmembrane</keyword>
<keyword evidence="6" id="KW-0472">Membrane</keyword>
<dbReference type="AlphaFoldDB" id="A0AAD9FQE7"/>
<keyword evidence="8" id="KW-1185">Reference proteome</keyword>
<reference evidence="7" key="1">
    <citation type="submission" date="2023-02" db="EMBL/GenBank/DDBJ databases">
        <title>Identification and recombinant expression of a fungal hydrolase from Papiliotrema laurentii that hydrolyzes apple cutin and clears colloidal polyester polyurethane.</title>
        <authorList>
            <consortium name="DOE Joint Genome Institute"/>
            <person name="Roman V.A."/>
            <person name="Bojanowski C."/>
            <person name="Crable B.R."/>
            <person name="Wagner D.N."/>
            <person name="Hung C.S."/>
            <person name="Nadeau L.J."/>
            <person name="Schratz L."/>
            <person name="Haridas S."/>
            <person name="Pangilinan J."/>
            <person name="Lipzen A."/>
            <person name="Na H."/>
            <person name="Yan M."/>
            <person name="Ng V."/>
            <person name="Grigoriev I.V."/>
            <person name="Spatafora J.W."/>
            <person name="Barlow D."/>
            <person name="Biffinger J."/>
            <person name="Kelley-Loughnane N."/>
            <person name="Varaljay V.A."/>
            <person name="Crookes-Goodson W.J."/>
        </authorList>
    </citation>
    <scope>NUCLEOTIDE SEQUENCE</scope>
    <source>
        <strain evidence="7">5307AH</strain>
    </source>
</reference>
<sequence>MAPSVSPSSTHYALVIDAGSSGSRLQIYSWRDPDLERAEILQEVERAKSGHGEQPDVWWWKSWISSNWKGKGKERERSMERTALRRLVRVGKGVEGDAWVKRVEPGISTISPEDIPSYLAPLLSHALQQIPPSQHATTPIYVLATAGMRLLSPSARDAILAATCETLHQSYPFALDSSSCTENVRVISGEEEGMWGWVAVNYLMDGFGHAPDPSTSAASSSTTNLLPLAPLAEAPPSSSTDSVTPVDVNHHSPTFGFLDMGGASTQLAFSPTPLELQRSGFPPKDLTKVSLRLLSGETVEWPVFVASWLDFGTNRVRDRYAEKLVSNWQAMGSGTVDRDAPIPDPCLPKGLLVPSNSPNSHPGFLGTGSFATCLTELKPLLDHAHPCPAHHCLFGGVPTPHIDFERDDQRGFIGISEYWYTAQQVLGLGGIWDWGEWEKGMNGFCGKEWSEIEKQVETDQGGTAAEVELSRLQMQCFKGAWISNVLHEGIGIPRLVDHGGNDTLTGGNVGDTNAEAERRARQKGLLEAKRKHHFQSMDEIGETAISWTLGKMVIEASKAVQPRSAALEAAWTSRLPSLGLGHVEQRLNAMGIETIWAYGFFALFLVLCIFNSVRRKLRWSCTSLSSPRRGRKPSIPRDVPLSASTGWTWPWKAEEYTSVEDGLDFAAAKSMSKGKTGTWRLWSRRLAKTLKRASFAHTDQPRRTQRHASMPLKTTSRASSTPWSSQPPSPRTGSGFFFTPALGIPGGTPSESSSPSPGGAVTTSPPRTRGGRPSPRTRTNSHSGHQAAKLGVPDSMGWNDPPMALLAHEDGGTLTPTAQRGYEHNISRQSSRVNLSELGLAQRNASRAATPHGFHEPL</sequence>
<dbReference type="PANTHER" id="PTHR11782">
    <property type="entry name" value="ADENOSINE/GUANOSINE DIPHOSPHATASE"/>
    <property type="match status" value="1"/>
</dbReference>
<dbReference type="PANTHER" id="PTHR11782:SF121">
    <property type="entry name" value="NUCLEOSIDE-DIPHOSPHATASE MIG-23"/>
    <property type="match status" value="1"/>
</dbReference>
<dbReference type="GO" id="GO:0006256">
    <property type="term" value="P:UDP catabolic process"/>
    <property type="evidence" value="ECO:0007669"/>
    <property type="project" value="TreeGrafter"/>
</dbReference>
<feature type="active site" description="Proton acceptor" evidence="3">
    <location>
        <position position="192"/>
    </location>
</feature>
<dbReference type="CDD" id="cd24039">
    <property type="entry name" value="ASKHA_NBD_YND1-like"/>
    <property type="match status" value="1"/>
</dbReference>
<keyword evidence="4" id="KW-0547">Nucleotide-binding</keyword>
<keyword evidence="6" id="KW-1133">Transmembrane helix</keyword>
<evidence type="ECO:0000256" key="4">
    <source>
        <dbReference type="PIRSR" id="PIRSR600407-2"/>
    </source>
</evidence>
<evidence type="ECO:0000313" key="7">
    <source>
        <dbReference type="EMBL" id="KAK1922647.1"/>
    </source>
</evidence>
<comment type="similarity">
    <text evidence="1">Belongs to the GDA1/CD39 NTPase family.</text>
</comment>
<dbReference type="Gene3D" id="3.30.420.40">
    <property type="match status" value="1"/>
</dbReference>
<dbReference type="InterPro" id="IPR000407">
    <property type="entry name" value="GDA1_CD39_NTPase"/>
</dbReference>
<dbReference type="GO" id="GO:0005524">
    <property type="term" value="F:ATP binding"/>
    <property type="evidence" value="ECO:0007669"/>
    <property type="project" value="UniProtKB-KW"/>
</dbReference>
<dbReference type="GO" id="GO:0045134">
    <property type="term" value="F:UDP phosphatase activity"/>
    <property type="evidence" value="ECO:0007669"/>
    <property type="project" value="TreeGrafter"/>
</dbReference>
<feature type="binding site" evidence="4">
    <location>
        <begin position="262"/>
        <end position="266"/>
    </location>
    <ligand>
        <name>ATP</name>
        <dbReference type="ChEBI" id="CHEBI:30616"/>
    </ligand>
</feature>
<evidence type="ECO:0000256" key="5">
    <source>
        <dbReference type="SAM" id="MobiDB-lite"/>
    </source>
</evidence>
<keyword evidence="4" id="KW-0067">ATP-binding</keyword>
<dbReference type="GO" id="GO:0016020">
    <property type="term" value="C:membrane"/>
    <property type="evidence" value="ECO:0007669"/>
    <property type="project" value="TreeGrafter"/>
</dbReference>
<evidence type="ECO:0000256" key="2">
    <source>
        <dbReference type="ARBA" id="ARBA00022801"/>
    </source>
</evidence>
<dbReference type="EMBL" id="JAODAN010000008">
    <property type="protein sequence ID" value="KAK1922647.1"/>
    <property type="molecule type" value="Genomic_DNA"/>
</dbReference>
<evidence type="ECO:0000313" key="8">
    <source>
        <dbReference type="Proteomes" id="UP001182556"/>
    </source>
</evidence>
<evidence type="ECO:0000256" key="1">
    <source>
        <dbReference type="ARBA" id="ARBA00009283"/>
    </source>
</evidence>
<dbReference type="Pfam" id="PF01150">
    <property type="entry name" value="GDA1_CD39"/>
    <property type="match status" value="2"/>
</dbReference>
<name>A0AAD9FQE7_PAPLA</name>
<feature type="transmembrane region" description="Helical" evidence="6">
    <location>
        <begin position="595"/>
        <end position="613"/>
    </location>
</feature>
<proteinExistence type="inferred from homology"/>
<dbReference type="GO" id="GO:0004382">
    <property type="term" value="F:GDP phosphatase activity"/>
    <property type="evidence" value="ECO:0007669"/>
    <property type="project" value="TreeGrafter"/>
</dbReference>
<dbReference type="GO" id="GO:0005794">
    <property type="term" value="C:Golgi apparatus"/>
    <property type="evidence" value="ECO:0007669"/>
    <property type="project" value="TreeGrafter"/>
</dbReference>
<organism evidence="7 8">
    <name type="scientific">Papiliotrema laurentii</name>
    <name type="common">Cryptococcus laurentii</name>
    <dbReference type="NCBI Taxonomy" id="5418"/>
    <lineage>
        <taxon>Eukaryota</taxon>
        <taxon>Fungi</taxon>
        <taxon>Dikarya</taxon>
        <taxon>Basidiomycota</taxon>
        <taxon>Agaricomycotina</taxon>
        <taxon>Tremellomycetes</taxon>
        <taxon>Tremellales</taxon>
        <taxon>Rhynchogastremaceae</taxon>
        <taxon>Papiliotrema</taxon>
    </lineage>
</organism>
<accession>A0AAD9FQE7</accession>
<dbReference type="GO" id="GO:0046036">
    <property type="term" value="P:CTP metabolic process"/>
    <property type="evidence" value="ECO:0007669"/>
    <property type="project" value="TreeGrafter"/>
</dbReference>
<dbReference type="GO" id="GO:0017111">
    <property type="term" value="F:ribonucleoside triphosphate phosphatase activity"/>
    <property type="evidence" value="ECO:0007669"/>
    <property type="project" value="TreeGrafter"/>
</dbReference>
<protein>
    <submittedName>
        <fullName evidence="7">Nucleoside diphosphatase</fullName>
    </submittedName>
</protein>
<feature type="compositionally biased region" description="Low complexity" evidence="5">
    <location>
        <begin position="747"/>
        <end position="778"/>
    </location>
</feature>
<comment type="caution">
    <text evidence="7">The sequence shown here is derived from an EMBL/GenBank/DDBJ whole genome shotgun (WGS) entry which is preliminary data.</text>
</comment>
<dbReference type="Gene3D" id="3.30.420.150">
    <property type="entry name" value="Exopolyphosphatase. Domain 2"/>
    <property type="match status" value="1"/>
</dbReference>
<feature type="region of interest" description="Disordered" evidence="5">
    <location>
        <begin position="692"/>
        <end position="797"/>
    </location>
</feature>